<evidence type="ECO:0000313" key="2">
    <source>
        <dbReference type="EMBL" id="CAD8082099.1"/>
    </source>
</evidence>
<gene>
    <name evidence="2" type="ORF">PSON_ATCC_30995.1.T0430019</name>
</gene>
<reference evidence="2" key="1">
    <citation type="submission" date="2021-01" db="EMBL/GenBank/DDBJ databases">
        <authorList>
            <consortium name="Genoscope - CEA"/>
            <person name="William W."/>
        </authorList>
    </citation>
    <scope>NUCLEOTIDE SEQUENCE</scope>
</reference>
<evidence type="ECO:0000256" key="1">
    <source>
        <dbReference type="SAM" id="Phobius"/>
    </source>
</evidence>
<keyword evidence="3" id="KW-1185">Reference proteome</keyword>
<accession>A0A8S1MR20</accession>
<protein>
    <submittedName>
        <fullName evidence="2">Uncharacterized protein</fullName>
    </submittedName>
</protein>
<proteinExistence type="predicted"/>
<keyword evidence="1" id="KW-0812">Transmembrane</keyword>
<keyword evidence="1" id="KW-0472">Membrane</keyword>
<organism evidence="2 3">
    <name type="scientific">Paramecium sonneborni</name>
    <dbReference type="NCBI Taxonomy" id="65129"/>
    <lineage>
        <taxon>Eukaryota</taxon>
        <taxon>Sar</taxon>
        <taxon>Alveolata</taxon>
        <taxon>Ciliophora</taxon>
        <taxon>Intramacronucleata</taxon>
        <taxon>Oligohymenophorea</taxon>
        <taxon>Peniculida</taxon>
        <taxon>Parameciidae</taxon>
        <taxon>Paramecium</taxon>
    </lineage>
</organism>
<keyword evidence="1" id="KW-1133">Transmembrane helix</keyword>
<feature type="transmembrane region" description="Helical" evidence="1">
    <location>
        <begin position="6"/>
        <end position="29"/>
    </location>
</feature>
<name>A0A8S1MR20_9CILI</name>
<dbReference type="EMBL" id="CAJJDN010000043">
    <property type="protein sequence ID" value="CAD8082099.1"/>
    <property type="molecule type" value="Genomic_DNA"/>
</dbReference>
<comment type="caution">
    <text evidence="2">The sequence shown here is derived from an EMBL/GenBank/DDBJ whole genome shotgun (WGS) entry which is preliminary data.</text>
</comment>
<dbReference type="AlphaFoldDB" id="A0A8S1MR20"/>
<sequence length="62" mass="7617">MVLSVWQFVFYGFIILIQLKSNLNILIYIQTKLHWNMLKEIYIFREVHFCHISLFKNIKLNT</sequence>
<evidence type="ECO:0000313" key="3">
    <source>
        <dbReference type="Proteomes" id="UP000692954"/>
    </source>
</evidence>
<dbReference type="Proteomes" id="UP000692954">
    <property type="component" value="Unassembled WGS sequence"/>
</dbReference>